<evidence type="ECO:0000256" key="2">
    <source>
        <dbReference type="ARBA" id="ARBA00022692"/>
    </source>
</evidence>
<dbReference type="Pfam" id="PF00005">
    <property type="entry name" value="ABC_tran"/>
    <property type="match status" value="1"/>
</dbReference>
<dbReference type="PROSITE" id="PS50893">
    <property type="entry name" value="ABC_TRANSPORTER_2"/>
    <property type="match status" value="1"/>
</dbReference>
<keyword evidence="4 10" id="KW-0067">ATP-binding</keyword>
<dbReference type="EMBL" id="BSTX01000002">
    <property type="protein sequence ID" value="GLZ78632.1"/>
    <property type="molecule type" value="Genomic_DNA"/>
</dbReference>
<dbReference type="InterPro" id="IPR036640">
    <property type="entry name" value="ABC1_TM_sf"/>
</dbReference>
<feature type="transmembrane region" description="Helical" evidence="7">
    <location>
        <begin position="126"/>
        <end position="148"/>
    </location>
</feature>
<feature type="transmembrane region" description="Helical" evidence="7">
    <location>
        <begin position="154"/>
        <end position="176"/>
    </location>
</feature>
<dbReference type="InterPro" id="IPR003593">
    <property type="entry name" value="AAA+_ATPase"/>
</dbReference>
<dbReference type="AlphaFoldDB" id="A0A9W6SMR5"/>
<gene>
    <name evidence="10" type="ORF">Afil01_34390</name>
</gene>
<keyword evidence="5 7" id="KW-1133">Transmembrane helix</keyword>
<dbReference type="SMART" id="SM00382">
    <property type="entry name" value="AAA"/>
    <property type="match status" value="1"/>
</dbReference>
<organism evidence="10 11">
    <name type="scientific">Actinorhabdospora filicis</name>
    <dbReference type="NCBI Taxonomy" id="1785913"/>
    <lineage>
        <taxon>Bacteria</taxon>
        <taxon>Bacillati</taxon>
        <taxon>Actinomycetota</taxon>
        <taxon>Actinomycetes</taxon>
        <taxon>Micromonosporales</taxon>
        <taxon>Micromonosporaceae</taxon>
        <taxon>Actinorhabdospora</taxon>
    </lineage>
</organism>
<proteinExistence type="predicted"/>
<dbReference type="CDD" id="cd03228">
    <property type="entry name" value="ABCC_MRP_Like"/>
    <property type="match status" value="1"/>
</dbReference>
<keyword evidence="2 7" id="KW-0812">Transmembrane</keyword>
<dbReference type="GO" id="GO:0016887">
    <property type="term" value="F:ATP hydrolysis activity"/>
    <property type="evidence" value="ECO:0007669"/>
    <property type="project" value="InterPro"/>
</dbReference>
<keyword evidence="11" id="KW-1185">Reference proteome</keyword>
<feature type="transmembrane region" description="Helical" evidence="7">
    <location>
        <begin position="230"/>
        <end position="254"/>
    </location>
</feature>
<dbReference type="PANTHER" id="PTHR24221:SF654">
    <property type="entry name" value="ATP-BINDING CASSETTE SUB-FAMILY B MEMBER 6"/>
    <property type="match status" value="1"/>
</dbReference>
<dbReference type="InterPro" id="IPR027417">
    <property type="entry name" value="P-loop_NTPase"/>
</dbReference>
<dbReference type="PROSITE" id="PS50929">
    <property type="entry name" value="ABC_TM1F"/>
    <property type="match status" value="1"/>
</dbReference>
<evidence type="ECO:0000256" key="7">
    <source>
        <dbReference type="SAM" id="Phobius"/>
    </source>
</evidence>
<feature type="transmembrane region" description="Helical" evidence="7">
    <location>
        <begin position="54"/>
        <end position="76"/>
    </location>
</feature>
<keyword evidence="3" id="KW-0547">Nucleotide-binding</keyword>
<evidence type="ECO:0000256" key="3">
    <source>
        <dbReference type="ARBA" id="ARBA00022741"/>
    </source>
</evidence>
<dbReference type="InterPro" id="IPR011527">
    <property type="entry name" value="ABC1_TM_dom"/>
</dbReference>
<evidence type="ECO:0000256" key="4">
    <source>
        <dbReference type="ARBA" id="ARBA00022840"/>
    </source>
</evidence>
<keyword evidence="6 7" id="KW-0472">Membrane</keyword>
<dbReference type="SUPFAM" id="SSF90123">
    <property type="entry name" value="ABC transporter transmembrane region"/>
    <property type="match status" value="1"/>
</dbReference>
<dbReference type="InterPro" id="IPR003439">
    <property type="entry name" value="ABC_transporter-like_ATP-bd"/>
</dbReference>
<accession>A0A9W6SMR5</accession>
<feature type="domain" description="ABC transmembrane type-1" evidence="9">
    <location>
        <begin position="31"/>
        <end position="283"/>
    </location>
</feature>
<dbReference type="InterPro" id="IPR039421">
    <property type="entry name" value="Type_1_exporter"/>
</dbReference>
<comment type="caution">
    <text evidence="10">The sequence shown here is derived from an EMBL/GenBank/DDBJ whole genome shotgun (WGS) entry which is preliminary data.</text>
</comment>
<evidence type="ECO:0000256" key="6">
    <source>
        <dbReference type="ARBA" id="ARBA00023136"/>
    </source>
</evidence>
<dbReference type="SUPFAM" id="SSF52540">
    <property type="entry name" value="P-loop containing nucleoside triphosphate hydrolases"/>
    <property type="match status" value="1"/>
</dbReference>
<evidence type="ECO:0000256" key="5">
    <source>
        <dbReference type="ARBA" id="ARBA00022989"/>
    </source>
</evidence>
<evidence type="ECO:0000313" key="11">
    <source>
        <dbReference type="Proteomes" id="UP001165079"/>
    </source>
</evidence>
<dbReference type="GO" id="GO:0034040">
    <property type="term" value="F:ATPase-coupled lipid transmembrane transporter activity"/>
    <property type="evidence" value="ECO:0007669"/>
    <property type="project" value="TreeGrafter"/>
</dbReference>
<comment type="subcellular location">
    <subcellularLocation>
        <location evidence="1">Cell membrane</location>
        <topology evidence="1">Multi-pass membrane protein</topology>
    </subcellularLocation>
</comment>
<dbReference type="GO" id="GO:0140359">
    <property type="term" value="F:ABC-type transporter activity"/>
    <property type="evidence" value="ECO:0007669"/>
    <property type="project" value="InterPro"/>
</dbReference>
<feature type="domain" description="ABC transporter" evidence="8">
    <location>
        <begin position="328"/>
        <end position="552"/>
    </location>
</feature>
<evidence type="ECO:0000313" key="10">
    <source>
        <dbReference type="EMBL" id="GLZ78632.1"/>
    </source>
</evidence>
<evidence type="ECO:0000259" key="8">
    <source>
        <dbReference type="PROSITE" id="PS50893"/>
    </source>
</evidence>
<evidence type="ECO:0000259" key="9">
    <source>
        <dbReference type="PROSITE" id="PS50929"/>
    </source>
</evidence>
<protein>
    <submittedName>
        <fullName evidence="10">ABC transporter ATP-binding protein</fullName>
    </submittedName>
</protein>
<dbReference type="GO" id="GO:0005886">
    <property type="term" value="C:plasma membrane"/>
    <property type="evidence" value="ECO:0007669"/>
    <property type="project" value="UniProtKB-SubCell"/>
</dbReference>
<dbReference type="Gene3D" id="3.40.50.300">
    <property type="entry name" value="P-loop containing nucleotide triphosphate hydrolases"/>
    <property type="match status" value="1"/>
</dbReference>
<dbReference type="Proteomes" id="UP001165079">
    <property type="component" value="Unassembled WGS sequence"/>
</dbReference>
<dbReference type="Gene3D" id="1.20.1560.10">
    <property type="entry name" value="ABC transporter type 1, transmembrane domain"/>
    <property type="match status" value="1"/>
</dbReference>
<dbReference type="RefSeq" id="WP_285663782.1">
    <property type="nucleotide sequence ID" value="NZ_BSTX01000002.1"/>
</dbReference>
<sequence length="562" mass="57417">MRRALLYGLRSLRAGPLARFLLWSAPEALPAAVAGLAIARAVDDGFLAGRPGVGMLWLAALLAASGAGAFGAAQVYRRLGDLTEPFRDGLVRVVVDGALRRATAGLDHEGALARLTHQAEIARDSYAGLLVLVRSFAVTTVGAVLGLASVAAPVLAWVLPPFLLGLAGLLLSLGFAARRQYAYVRGDERLSAVAASTLAAARDLTATGARGWAAERVGEAADAQARAEKALAWVTALRVLCLAIGGAGPLLALLAAGPWLLARGVGTGAIMGGLTYVLMGLRPALGALAQGLGAGGLRFAVTLGRLLDAADAPPADPPQVVAGGGSAVSTRGLTFAYGPHAAPVLRGLDLDLREGERLAVVGPSGIGKSTLAGLVCGLLTPGAGTVTIDGVDAREARGQRVLIPQEAHVFTGTLAENIAYHHPGATAAQLDASIDAVGARDLVERLGGPSAVLSPAELSAGERQLIALARAHLSPAPLAVLDEACCHLDPAAEERAEGAFAERGTLIVIAHRAGSALRADRVLVLDGEEAVLGARDEVIARSPLFRDLLGHWEHDAQIHPAS</sequence>
<reference evidence="10" key="1">
    <citation type="submission" date="2023-03" db="EMBL/GenBank/DDBJ databases">
        <title>Actinorhabdospora filicis NBRC 111898.</title>
        <authorList>
            <person name="Ichikawa N."/>
            <person name="Sato H."/>
            <person name="Tonouchi N."/>
        </authorList>
    </citation>
    <scope>NUCLEOTIDE SEQUENCE</scope>
    <source>
        <strain evidence="10">NBRC 111898</strain>
    </source>
</reference>
<dbReference type="PANTHER" id="PTHR24221">
    <property type="entry name" value="ATP-BINDING CASSETTE SUB-FAMILY B"/>
    <property type="match status" value="1"/>
</dbReference>
<feature type="transmembrane region" description="Helical" evidence="7">
    <location>
        <begin position="20"/>
        <end position="42"/>
    </location>
</feature>
<evidence type="ECO:0000256" key="1">
    <source>
        <dbReference type="ARBA" id="ARBA00004651"/>
    </source>
</evidence>
<dbReference type="GO" id="GO:0005524">
    <property type="term" value="F:ATP binding"/>
    <property type="evidence" value="ECO:0007669"/>
    <property type="project" value="UniProtKB-KW"/>
</dbReference>
<name>A0A9W6SMR5_9ACTN</name>